<dbReference type="Pfam" id="PF00856">
    <property type="entry name" value="SET"/>
    <property type="match status" value="1"/>
</dbReference>
<evidence type="ECO:0000313" key="6">
    <source>
        <dbReference type="EMBL" id="CAL8111459.1"/>
    </source>
</evidence>
<dbReference type="Pfam" id="PF01753">
    <property type="entry name" value="zf-MYND"/>
    <property type="match status" value="1"/>
</dbReference>
<dbReference type="InterPro" id="IPR053010">
    <property type="entry name" value="SET_SmydA-8"/>
</dbReference>
<dbReference type="SUPFAM" id="SSF144232">
    <property type="entry name" value="HIT/MYND zinc finger-like"/>
    <property type="match status" value="1"/>
</dbReference>
<dbReference type="PANTHER" id="PTHR46455:SF5">
    <property type="entry name" value="SET AND MYND DOMAIN CONTAINING, ARTHROPOD-SPECIFIC, MEMBER 4, ISOFORM A"/>
    <property type="match status" value="1"/>
</dbReference>
<reference evidence="6 7" key="1">
    <citation type="submission" date="2024-08" db="EMBL/GenBank/DDBJ databases">
        <authorList>
            <person name="Cucini C."/>
            <person name="Frati F."/>
        </authorList>
    </citation>
    <scope>NUCLEOTIDE SEQUENCE [LARGE SCALE GENOMIC DNA]</scope>
</reference>
<dbReference type="Gene3D" id="2.170.270.10">
    <property type="entry name" value="SET domain"/>
    <property type="match status" value="1"/>
</dbReference>
<evidence type="ECO:0000313" key="7">
    <source>
        <dbReference type="Proteomes" id="UP001642540"/>
    </source>
</evidence>
<protein>
    <recommendedName>
        <fullName evidence="5">MYND-type domain-containing protein</fullName>
    </recommendedName>
</protein>
<proteinExistence type="predicted"/>
<dbReference type="Gene3D" id="1.10.220.160">
    <property type="match status" value="1"/>
</dbReference>
<sequence length="537" mass="61701">METPVIINNINVCPVCGKASDKICAGCRSVSYCCSEHQKQHWKKQHKNECRVWATKTNDIMGRYVVASRDIPAGTIVMDEEALVIGPKQDTLPICLGCHKSVDGTYFCSKCFFPLCNSDCEKLPIHADNECLIFRKKRAFPKQIEFDRHHPVYECILAIRCLRLKELNPKKWKKLNSMEHHNTLRKELENLWNRNEVNVVQFLRNMFQVEEDPMEIHTVVGYADINAFEIKQASISICGMFPDVALMAHECISNTHHSITDDYRMIVRTTSPIKKGEMITTTYTHTLDGTMNRRIHIRESKLFDCCCPRCKSPDEMGTFFSAIKCKKCTDGYLLPVDPLDYNPAWNCNICDFSYPNKTVDYIVEEIREEIQEAEQVQSCIELLECVMQKHSGKTVHPNHFTMIAILHTLSQFYGRVKGWTMPDLSYDALRRKEEICRKLMEVVDVLEPGLSRIRGATKFELQQAIYFRVQKEFADGLISVDDLRKSLEEVLELMQSAYQILSFDSLLSPAGRTAKVIPESINVVKTILKKVCDVDIS</sequence>
<feature type="domain" description="MYND-type" evidence="5">
    <location>
        <begin position="13"/>
        <end position="50"/>
    </location>
</feature>
<dbReference type="PANTHER" id="PTHR46455">
    <property type="entry name" value="SET AND MYND DOMAIN CONTAINING, ARTHROPOD-SPECIFIC, MEMBER 4, ISOFORM A"/>
    <property type="match status" value="1"/>
</dbReference>
<dbReference type="InterPro" id="IPR046341">
    <property type="entry name" value="SET_dom_sf"/>
</dbReference>
<dbReference type="InterPro" id="IPR001214">
    <property type="entry name" value="SET_dom"/>
</dbReference>
<evidence type="ECO:0000256" key="2">
    <source>
        <dbReference type="ARBA" id="ARBA00022771"/>
    </source>
</evidence>
<accession>A0ABP1QTN9</accession>
<keyword evidence="1" id="KW-0479">Metal-binding</keyword>
<dbReference type="PROSITE" id="PS50865">
    <property type="entry name" value="ZF_MYND_2"/>
    <property type="match status" value="1"/>
</dbReference>
<dbReference type="CDD" id="cd20071">
    <property type="entry name" value="SET_SMYD"/>
    <property type="match status" value="1"/>
</dbReference>
<dbReference type="InterPro" id="IPR002893">
    <property type="entry name" value="Znf_MYND"/>
</dbReference>
<keyword evidence="7" id="KW-1185">Reference proteome</keyword>
<keyword evidence="2 4" id="KW-0863">Zinc-finger</keyword>
<evidence type="ECO:0000259" key="5">
    <source>
        <dbReference type="PROSITE" id="PS50865"/>
    </source>
</evidence>
<comment type="caution">
    <text evidence="6">The sequence shown here is derived from an EMBL/GenBank/DDBJ whole genome shotgun (WGS) entry which is preliminary data.</text>
</comment>
<dbReference type="Proteomes" id="UP001642540">
    <property type="component" value="Unassembled WGS sequence"/>
</dbReference>
<organism evidence="6 7">
    <name type="scientific">Orchesella dallaii</name>
    <dbReference type="NCBI Taxonomy" id="48710"/>
    <lineage>
        <taxon>Eukaryota</taxon>
        <taxon>Metazoa</taxon>
        <taxon>Ecdysozoa</taxon>
        <taxon>Arthropoda</taxon>
        <taxon>Hexapoda</taxon>
        <taxon>Collembola</taxon>
        <taxon>Entomobryomorpha</taxon>
        <taxon>Entomobryoidea</taxon>
        <taxon>Orchesellidae</taxon>
        <taxon>Orchesellinae</taxon>
        <taxon>Orchesella</taxon>
    </lineage>
</organism>
<evidence type="ECO:0000256" key="1">
    <source>
        <dbReference type="ARBA" id="ARBA00022723"/>
    </source>
</evidence>
<gene>
    <name evidence="6" type="ORF">ODALV1_LOCUS15056</name>
</gene>
<dbReference type="SUPFAM" id="SSF82199">
    <property type="entry name" value="SET domain"/>
    <property type="match status" value="1"/>
</dbReference>
<evidence type="ECO:0000256" key="3">
    <source>
        <dbReference type="ARBA" id="ARBA00022833"/>
    </source>
</evidence>
<dbReference type="EMBL" id="CAXLJM020000046">
    <property type="protein sequence ID" value="CAL8111459.1"/>
    <property type="molecule type" value="Genomic_DNA"/>
</dbReference>
<name>A0ABP1QTN9_9HEXA</name>
<evidence type="ECO:0000256" key="4">
    <source>
        <dbReference type="PROSITE-ProRule" id="PRU00134"/>
    </source>
</evidence>
<keyword evidence="3" id="KW-0862">Zinc</keyword>
<dbReference type="PROSITE" id="PS01360">
    <property type="entry name" value="ZF_MYND_1"/>
    <property type="match status" value="1"/>
</dbReference>
<dbReference type="Gene3D" id="6.10.140.2220">
    <property type="match status" value="2"/>
</dbReference>